<dbReference type="Proteomes" id="UP000437736">
    <property type="component" value="Unassembled WGS sequence"/>
</dbReference>
<reference evidence="2 3" key="1">
    <citation type="submission" date="2019-11" db="EMBL/GenBank/DDBJ databases">
        <title>Acidiferrimicrobium australis gen. nov., sp. nov., an acidophilic and obligately heterotrophic, member of the Actinobacteria that catalyses dissimilatory oxido- reduction of iron isolated from metal-rich acidic water in Chile.</title>
        <authorList>
            <person name="Gonzalez D."/>
            <person name="Huber K."/>
            <person name="Hedrich S."/>
            <person name="Rojas-Villalobos C."/>
            <person name="Quatrini R."/>
            <person name="Dinamarca M.A."/>
            <person name="Schwarz A."/>
            <person name="Canales C."/>
            <person name="Nancucheo I."/>
        </authorList>
    </citation>
    <scope>NUCLEOTIDE SEQUENCE [LARGE SCALE GENOMIC DNA]</scope>
    <source>
        <strain evidence="2 3">USS-CCA1</strain>
    </source>
</reference>
<name>A0ABW9QSI5_9ACTN</name>
<keyword evidence="3" id="KW-1185">Reference proteome</keyword>
<dbReference type="EMBL" id="WJHE01000299">
    <property type="protein sequence ID" value="MST32458.1"/>
    <property type="molecule type" value="Genomic_DNA"/>
</dbReference>
<dbReference type="PANTHER" id="PTHR31480">
    <property type="entry name" value="BIFUNCTIONAL LYCOPENE CYCLASE/PHYTOENE SYNTHASE"/>
    <property type="match status" value="1"/>
</dbReference>
<feature type="non-terminal residue" evidence="2">
    <location>
        <position position="219"/>
    </location>
</feature>
<dbReference type="InterPro" id="IPR002060">
    <property type="entry name" value="Squ/phyt_synthse"/>
</dbReference>
<dbReference type="Pfam" id="PF00494">
    <property type="entry name" value="SQS_PSY"/>
    <property type="match status" value="1"/>
</dbReference>
<comment type="caution">
    <text evidence="2">The sequence shown here is derived from an EMBL/GenBank/DDBJ whole genome shotgun (WGS) entry which is preliminary data.</text>
</comment>
<dbReference type="SUPFAM" id="SSF48576">
    <property type="entry name" value="Terpenoid synthases"/>
    <property type="match status" value="1"/>
</dbReference>
<gene>
    <name evidence="2" type="ORF">GHK86_06955</name>
</gene>
<feature type="region of interest" description="Disordered" evidence="1">
    <location>
        <begin position="1"/>
        <end position="20"/>
    </location>
</feature>
<evidence type="ECO:0000313" key="2">
    <source>
        <dbReference type="EMBL" id="MST32458.1"/>
    </source>
</evidence>
<evidence type="ECO:0000256" key="1">
    <source>
        <dbReference type="SAM" id="MobiDB-lite"/>
    </source>
</evidence>
<evidence type="ECO:0000313" key="3">
    <source>
        <dbReference type="Proteomes" id="UP000437736"/>
    </source>
</evidence>
<proteinExistence type="predicted"/>
<dbReference type="Gene3D" id="1.10.600.10">
    <property type="entry name" value="Farnesyl Diphosphate Synthase"/>
    <property type="match status" value="1"/>
</dbReference>
<protein>
    <submittedName>
        <fullName evidence="2">Squalene synthase HpnC</fullName>
    </submittedName>
</protein>
<sequence length="219" mass="23411">MGTERAPSPPAPDRLPSAGEVLGRMGGENFPVALRVLPRSLRDRLRAIYGYARFVDQLGDAYDGDRLGALDWVEGEVERGLSGAAPVVDLHPLVAPAVALVRACGSGADELRALIQANRMDQTVGAYPDFAALVGYCHLSADPVGRLVLLAFDASTPERVAWSDRICTALQLAEHWQDLGEDVRAGRLYLPADDRARFGVGEEELRAVAGRRGPAGSAL</sequence>
<accession>A0ABW9QSI5</accession>
<dbReference type="InterPro" id="IPR008949">
    <property type="entry name" value="Isoprenoid_synthase_dom_sf"/>
</dbReference>
<organism evidence="2 3">
    <name type="scientific">Acidiferrimicrobium australe</name>
    <dbReference type="NCBI Taxonomy" id="2664430"/>
    <lineage>
        <taxon>Bacteria</taxon>
        <taxon>Bacillati</taxon>
        <taxon>Actinomycetota</taxon>
        <taxon>Acidimicrobiia</taxon>
        <taxon>Acidimicrobiales</taxon>
        <taxon>Acidimicrobiaceae</taxon>
        <taxon>Acidiferrimicrobium</taxon>
    </lineage>
</organism>